<evidence type="ECO:0000313" key="2">
    <source>
        <dbReference type="Proteomes" id="UP000188637"/>
    </source>
</evidence>
<organism evidence="1 2">
    <name type="scientific">Candidatus Epulonipiscium fishelsonii</name>
    <dbReference type="NCBI Taxonomy" id="77094"/>
    <lineage>
        <taxon>Bacteria</taxon>
        <taxon>Bacillati</taxon>
        <taxon>Bacillota</taxon>
        <taxon>Clostridia</taxon>
        <taxon>Lachnospirales</taxon>
        <taxon>Lachnospiraceae</taxon>
        <taxon>Candidatus Epulonipiscium</taxon>
    </lineage>
</organism>
<sequence length="158" mass="18246">MKDKKINFVDIMIVGIILAVLIFVILRDGDNSVENIKTIQYTVRIKDVRHYTVDALNKQINNSFADVYDSETNTLIGKILSVNEMPFVNYESNLEYELIPMEVPDRYVVDITIETQGREKENIFIDAAGTEIYVGANIEWYTKWVQIYSSQVIDIEVL</sequence>
<accession>A0ACC8X7Y3</accession>
<dbReference type="Proteomes" id="UP000188637">
    <property type="component" value="Unassembled WGS sequence"/>
</dbReference>
<gene>
    <name evidence="1" type="ORF">AN640_02895</name>
</gene>
<reference evidence="1" key="1">
    <citation type="submission" date="2016-08" db="EMBL/GenBank/DDBJ databases">
        <authorList>
            <person name="Ngugi D.K."/>
            <person name="Miyake S."/>
            <person name="Stingl U."/>
        </authorList>
    </citation>
    <scope>NUCLEOTIDE SEQUENCE</scope>
    <source>
        <strain evidence="1">SCG-D08WGA-EpuloA1</strain>
    </source>
</reference>
<dbReference type="EMBL" id="LJHD01000305">
    <property type="protein sequence ID" value="ONI38048.1"/>
    <property type="molecule type" value="Genomic_DNA"/>
</dbReference>
<protein>
    <submittedName>
        <fullName evidence="1">Uncharacterized protein</fullName>
    </submittedName>
</protein>
<proteinExistence type="predicted"/>
<keyword evidence="2" id="KW-1185">Reference proteome</keyword>
<evidence type="ECO:0000313" key="1">
    <source>
        <dbReference type="EMBL" id="ONI38048.1"/>
    </source>
</evidence>
<name>A0ACC8X7Y3_9FIRM</name>
<comment type="caution">
    <text evidence="1">The sequence shown here is derived from an EMBL/GenBank/DDBJ whole genome shotgun (WGS) entry which is preliminary data.</text>
</comment>